<dbReference type="CAZy" id="GT2">
    <property type="family name" value="Glycosyltransferase Family 2"/>
</dbReference>
<keyword evidence="2" id="KW-0328">Glycosyltransferase</keyword>
<accession>A0LWA4</accession>
<reference evidence="6 7" key="1">
    <citation type="journal article" date="2009" name="Genome Res.">
        <title>Complete genome of the cellulolytic thermophile Acidothermus cellulolyticus 11B provides insights into its ecophysiological and evolutionary adaptations.</title>
        <authorList>
            <person name="Barabote R.D."/>
            <person name="Xie G."/>
            <person name="Leu D.H."/>
            <person name="Normand P."/>
            <person name="Necsulea A."/>
            <person name="Daubin V."/>
            <person name="Medigue C."/>
            <person name="Adney W.S."/>
            <person name="Xu X.C."/>
            <person name="Lapidus A."/>
            <person name="Parales R.E."/>
            <person name="Detter C."/>
            <person name="Pujic P."/>
            <person name="Bruce D."/>
            <person name="Lavire C."/>
            <person name="Challacombe J.F."/>
            <person name="Brettin T.S."/>
            <person name="Berry A.M."/>
        </authorList>
    </citation>
    <scope>NUCLEOTIDE SEQUENCE [LARGE SCALE GENOMIC DNA]</scope>
    <source>
        <strain evidence="7">ATCC 43068 / DSM 8971 / 11B</strain>
    </source>
</reference>
<protein>
    <submittedName>
        <fullName evidence="6">Glycosyl transferase, family 2</fullName>
    </submittedName>
</protein>
<dbReference type="Gene3D" id="3.90.550.10">
    <property type="entry name" value="Spore Coat Polysaccharide Biosynthesis Protein SpsA, Chain A"/>
    <property type="match status" value="1"/>
</dbReference>
<dbReference type="AlphaFoldDB" id="A0LWA4"/>
<gene>
    <name evidence="6" type="ordered locus">Acel_1942</name>
</gene>
<evidence type="ECO:0000256" key="4">
    <source>
        <dbReference type="SAM" id="Phobius"/>
    </source>
</evidence>
<evidence type="ECO:0000256" key="1">
    <source>
        <dbReference type="ARBA" id="ARBA00006739"/>
    </source>
</evidence>
<dbReference type="HOGENOM" id="CLU_084695_0_0_11"/>
<proteinExistence type="inferred from homology"/>
<keyword evidence="7" id="KW-1185">Reference proteome</keyword>
<evidence type="ECO:0000313" key="7">
    <source>
        <dbReference type="Proteomes" id="UP000008221"/>
    </source>
</evidence>
<feature type="transmembrane region" description="Helical" evidence="4">
    <location>
        <begin position="248"/>
        <end position="267"/>
    </location>
</feature>
<sequence length="287" mass="30972">MAEPAATIVMAAHNEAAVIERTLRAFLPQSAPGEFQVLVVCNGCSDGTAEAARSTGEQTGRPVEVREIPVASKIAALRKAEDEPLVERADVRIYLDADVLVDVTTLRNVRDAVAGDMPRLGVVCGEVDAAGSSRLVRAYYAVWSARQHAAPDGSGAGIFAVNRAGAARISQWPDVLSDDGFVARQFAASERVVAAGRSVIRAPRTVSALVRRRARIVNGNRELDIRWPRTAAEPPAVRRLVLARRVSLVQAGVFVTLTIAARALAAWRRWRGRAAMWSADDTSRRAY</sequence>
<dbReference type="PANTHER" id="PTHR43630">
    <property type="entry name" value="POLY-BETA-1,6-N-ACETYL-D-GLUCOSAMINE SYNTHASE"/>
    <property type="match status" value="1"/>
</dbReference>
<dbReference type="EMBL" id="CP000481">
    <property type="protein sequence ID" value="ABK53714.1"/>
    <property type="molecule type" value="Genomic_DNA"/>
</dbReference>
<organism evidence="6 7">
    <name type="scientific">Acidothermus cellulolyticus (strain ATCC 43068 / DSM 8971 / 11B)</name>
    <dbReference type="NCBI Taxonomy" id="351607"/>
    <lineage>
        <taxon>Bacteria</taxon>
        <taxon>Bacillati</taxon>
        <taxon>Actinomycetota</taxon>
        <taxon>Actinomycetes</taxon>
        <taxon>Acidothermales</taxon>
        <taxon>Acidothermaceae</taxon>
        <taxon>Acidothermus</taxon>
    </lineage>
</organism>
<dbReference type="Proteomes" id="UP000008221">
    <property type="component" value="Chromosome"/>
</dbReference>
<evidence type="ECO:0000313" key="6">
    <source>
        <dbReference type="EMBL" id="ABK53714.1"/>
    </source>
</evidence>
<dbReference type="InterPro" id="IPR029044">
    <property type="entry name" value="Nucleotide-diphossugar_trans"/>
</dbReference>
<dbReference type="SUPFAM" id="SSF53448">
    <property type="entry name" value="Nucleotide-diphospho-sugar transferases"/>
    <property type="match status" value="1"/>
</dbReference>
<dbReference type="GO" id="GO:0016757">
    <property type="term" value="F:glycosyltransferase activity"/>
    <property type="evidence" value="ECO:0007669"/>
    <property type="project" value="UniProtKB-KW"/>
</dbReference>
<keyword evidence="4" id="KW-0812">Transmembrane</keyword>
<dbReference type="KEGG" id="ace:Acel_1942"/>
<evidence type="ECO:0000256" key="3">
    <source>
        <dbReference type="ARBA" id="ARBA00022679"/>
    </source>
</evidence>
<keyword evidence="4" id="KW-1133">Transmembrane helix</keyword>
<keyword evidence="4" id="KW-0472">Membrane</keyword>
<feature type="domain" description="Glycosyltransferase 2-like" evidence="5">
    <location>
        <begin position="7"/>
        <end position="130"/>
    </location>
</feature>
<dbReference type="InParanoid" id="A0LWA4"/>
<name>A0LWA4_ACIC1</name>
<dbReference type="eggNOG" id="COG1215">
    <property type="taxonomic scope" value="Bacteria"/>
</dbReference>
<comment type="similarity">
    <text evidence="1">Belongs to the glycosyltransferase 2 family.</text>
</comment>
<evidence type="ECO:0000256" key="2">
    <source>
        <dbReference type="ARBA" id="ARBA00022676"/>
    </source>
</evidence>
<dbReference type="InterPro" id="IPR001173">
    <property type="entry name" value="Glyco_trans_2-like"/>
</dbReference>
<dbReference type="Pfam" id="PF00535">
    <property type="entry name" value="Glycos_transf_2"/>
    <property type="match status" value="1"/>
</dbReference>
<keyword evidence="3 6" id="KW-0808">Transferase</keyword>
<evidence type="ECO:0000259" key="5">
    <source>
        <dbReference type="Pfam" id="PF00535"/>
    </source>
</evidence>
<dbReference type="RefSeq" id="WP_011720777.1">
    <property type="nucleotide sequence ID" value="NC_008578.1"/>
</dbReference>
<dbReference type="PANTHER" id="PTHR43630:SF1">
    <property type="entry name" value="POLY-BETA-1,6-N-ACETYL-D-GLUCOSAMINE SYNTHASE"/>
    <property type="match status" value="1"/>
</dbReference>
<dbReference type="STRING" id="351607.Acel_1942"/>
<dbReference type="OrthoDB" id="9802632at2"/>